<organism evidence="1 2">
    <name type="scientific">Acetobacter indonesiensis</name>
    <dbReference type="NCBI Taxonomy" id="104101"/>
    <lineage>
        <taxon>Bacteria</taxon>
        <taxon>Pseudomonadati</taxon>
        <taxon>Pseudomonadota</taxon>
        <taxon>Alphaproteobacteria</taxon>
        <taxon>Acetobacterales</taxon>
        <taxon>Acetobacteraceae</taxon>
        <taxon>Acetobacter</taxon>
    </lineage>
</organism>
<protein>
    <submittedName>
        <fullName evidence="1">Uncharacterized protein</fullName>
    </submittedName>
</protein>
<gene>
    <name evidence="1" type="ORF">HK17_14720</name>
</gene>
<name>A0A252AXE0_9PROT</name>
<dbReference type="EMBL" id="JOPA01000006">
    <property type="protein sequence ID" value="OUI96026.1"/>
    <property type="molecule type" value="Genomic_DNA"/>
</dbReference>
<comment type="caution">
    <text evidence="1">The sequence shown here is derived from an EMBL/GenBank/DDBJ whole genome shotgun (WGS) entry which is preliminary data.</text>
</comment>
<evidence type="ECO:0000313" key="1">
    <source>
        <dbReference type="EMBL" id="OUI96026.1"/>
    </source>
</evidence>
<accession>A0A252AXE0</accession>
<evidence type="ECO:0000313" key="2">
    <source>
        <dbReference type="Proteomes" id="UP000194641"/>
    </source>
</evidence>
<dbReference type="AlphaFoldDB" id="A0A252AXE0"/>
<proteinExistence type="predicted"/>
<sequence>MFINKGRIPLRPQVNRQAERQHNFLAHHDSSLPLEHPWQGRKGGKTPCTTARTNMADPCLSNHYFAPNMVFGNSTYVILLRGMWFNRFKAVENAKTRYEKIPVSFCAEYAISFRQTLKRPFYTLAEGTP</sequence>
<reference evidence="2" key="1">
    <citation type="submission" date="2014-06" db="EMBL/GenBank/DDBJ databases">
        <authorList>
            <person name="Winans N.J."/>
            <person name="Newell P.D."/>
            <person name="Douglas A.E."/>
        </authorList>
    </citation>
    <scope>NUCLEOTIDE SEQUENCE [LARGE SCALE GENOMIC DNA]</scope>
</reference>
<dbReference type="Proteomes" id="UP000194641">
    <property type="component" value="Unassembled WGS sequence"/>
</dbReference>